<keyword evidence="3" id="KW-1185">Reference proteome</keyword>
<dbReference type="AlphaFoldDB" id="R4KP69"/>
<dbReference type="PROSITE" id="PS51186">
    <property type="entry name" value="GNAT"/>
    <property type="match status" value="1"/>
</dbReference>
<accession>R4KP69</accession>
<dbReference type="Gene3D" id="3.40.630.30">
    <property type="match status" value="1"/>
</dbReference>
<dbReference type="PANTHER" id="PTHR41368">
    <property type="entry name" value="PROTEIN YGHO"/>
    <property type="match status" value="1"/>
</dbReference>
<protein>
    <recommendedName>
        <fullName evidence="1">N-acetyltransferase domain-containing protein</fullName>
    </recommendedName>
</protein>
<reference evidence="2 3" key="1">
    <citation type="submission" date="2012-01" db="EMBL/GenBank/DDBJ databases">
        <title>Complete sequence of Desulfotomaculum gibsoniae DSM 7213.</title>
        <authorList>
            <consortium name="US DOE Joint Genome Institute"/>
            <person name="Lucas S."/>
            <person name="Han J."/>
            <person name="Lapidus A."/>
            <person name="Cheng J.-F."/>
            <person name="Goodwin L."/>
            <person name="Pitluck S."/>
            <person name="Peters L."/>
            <person name="Ovchinnikova G."/>
            <person name="Teshima H."/>
            <person name="Detter J.C."/>
            <person name="Han C."/>
            <person name="Tapia R."/>
            <person name="Land M."/>
            <person name="Hauser L."/>
            <person name="Kyrpides N."/>
            <person name="Ivanova N."/>
            <person name="Pagani I."/>
            <person name="Parshina S."/>
            <person name="Plugge C."/>
            <person name="Muyzer G."/>
            <person name="Kuever J."/>
            <person name="Ivanova A."/>
            <person name="Nazina T."/>
            <person name="Klenk H.-P."/>
            <person name="Brambilla E."/>
            <person name="Spring S."/>
            <person name="Stams A.F."/>
            <person name="Woyke T."/>
        </authorList>
    </citation>
    <scope>NUCLEOTIDE SEQUENCE [LARGE SCALE GENOMIC DNA]</scope>
    <source>
        <strain evidence="2 3">DSM 7213</strain>
    </source>
</reference>
<dbReference type="PANTHER" id="PTHR41368:SF1">
    <property type="entry name" value="PROTEIN YGHO"/>
    <property type="match status" value="1"/>
</dbReference>
<dbReference type="RefSeq" id="WP_006520768.1">
    <property type="nucleotide sequence ID" value="NC_021184.1"/>
</dbReference>
<dbReference type="EMBL" id="CP003273">
    <property type="protein sequence ID" value="AGL02370.1"/>
    <property type="molecule type" value="Genomic_DNA"/>
</dbReference>
<proteinExistence type="predicted"/>
<dbReference type="STRING" id="767817.Desgi_2985"/>
<feature type="domain" description="N-acetyltransferase" evidence="1">
    <location>
        <begin position="196"/>
        <end position="349"/>
    </location>
</feature>
<dbReference type="eggNOG" id="COG3153">
    <property type="taxonomic scope" value="Bacteria"/>
</dbReference>
<dbReference type="GO" id="GO:0016747">
    <property type="term" value="F:acyltransferase activity, transferring groups other than amino-acyl groups"/>
    <property type="evidence" value="ECO:0007669"/>
    <property type="project" value="InterPro"/>
</dbReference>
<dbReference type="InterPro" id="IPR000182">
    <property type="entry name" value="GNAT_dom"/>
</dbReference>
<dbReference type="HOGENOM" id="CLU_053649_0_0_9"/>
<evidence type="ECO:0000259" key="1">
    <source>
        <dbReference type="PROSITE" id="PS51186"/>
    </source>
</evidence>
<dbReference type="Proteomes" id="UP000013520">
    <property type="component" value="Chromosome"/>
</dbReference>
<gene>
    <name evidence="2" type="ORF">Desgi_2985</name>
</gene>
<dbReference type="InterPro" id="IPR039968">
    <property type="entry name" value="BcerS-like"/>
</dbReference>
<name>R4KP69_9FIRM</name>
<evidence type="ECO:0000313" key="2">
    <source>
        <dbReference type="EMBL" id="AGL02370.1"/>
    </source>
</evidence>
<sequence>MQYTVTRVNNPAAMQAFMQIPRMVYQGGKIPPANAGGTNWMRFTPLANPTLQHVRFANFVALEGNQPVGRITASYDLLNPRPEEGFWGSFECVERPEVARLLLDAAAGWLNKQGKTVMIGPATLNTNQQVGLLIEGFEYEPQAEIPYNPPYYKDLLAESGLEKLHDLECFEWRLPDELPPKLRDATAPPGLTIRPVNYRALNNEAGIVMEVHNKSMSRIWGFIPMTIEEASGFLQSLAASVPPDLFLIFEMGGEPAGMLLSIPIRRPSPGGNDGLVRLAIGGVVPKFQHRGIHWYILKETYERCRKLGYTSGEASQVAESNDVVKRRVIKPLFGGKVIKLYRVYKRDIG</sequence>
<evidence type="ECO:0000313" key="3">
    <source>
        <dbReference type="Proteomes" id="UP000013520"/>
    </source>
</evidence>
<dbReference type="KEGG" id="dgi:Desgi_2985"/>
<organism evidence="2 3">
    <name type="scientific">Desulfoscipio gibsoniae DSM 7213</name>
    <dbReference type="NCBI Taxonomy" id="767817"/>
    <lineage>
        <taxon>Bacteria</taxon>
        <taxon>Bacillati</taxon>
        <taxon>Bacillota</taxon>
        <taxon>Clostridia</taxon>
        <taxon>Eubacteriales</taxon>
        <taxon>Desulfallaceae</taxon>
        <taxon>Desulfoscipio</taxon>
    </lineage>
</organism>
<dbReference type="SUPFAM" id="SSF55729">
    <property type="entry name" value="Acyl-CoA N-acyltransferases (Nat)"/>
    <property type="match status" value="1"/>
</dbReference>
<dbReference type="OrthoDB" id="9806005at2"/>
<dbReference type="InterPro" id="IPR016181">
    <property type="entry name" value="Acyl_CoA_acyltransferase"/>
</dbReference>